<evidence type="ECO:0000313" key="4">
    <source>
        <dbReference type="EMBL" id="CEA07031.1"/>
    </source>
</evidence>
<dbReference type="SMART" id="SM00894">
    <property type="entry name" value="Excalibur"/>
    <property type="match status" value="1"/>
</dbReference>
<gene>
    <name evidence="4" type="ORF">BN1051_00340</name>
</gene>
<dbReference type="Pfam" id="PF05901">
    <property type="entry name" value="Excalibur"/>
    <property type="match status" value="1"/>
</dbReference>
<protein>
    <submittedName>
        <fullName evidence="4">Excalibur calcium-binding domain protein</fullName>
    </submittedName>
</protein>
<evidence type="ECO:0000259" key="3">
    <source>
        <dbReference type="SMART" id="SM00894"/>
    </source>
</evidence>
<sequence length="164" mass="16341">MNKRIAGLSLAAAAGFTVLSAAPALASGGQPTQPPEPPKTPYTNCSEAAAEGVYNIPTDHPRYGTHLDEDMDGIGCEDSSKPMATWTPAPATGGSNSGGSWMMDGSGAWTHQQVGQVPTGGAGTGITEEPQQAGAGVIALGGGLVLAAAAGGTYAVRRHRALQG</sequence>
<feature type="compositionally biased region" description="Basic and acidic residues" evidence="1">
    <location>
        <begin position="59"/>
        <end position="68"/>
    </location>
</feature>
<dbReference type="PATRIC" id="fig|1461584.3.peg.331"/>
<feature type="chain" id="PRO_5001742173" evidence="2">
    <location>
        <begin position="27"/>
        <end position="164"/>
    </location>
</feature>
<organism evidence="4">
    <name type="scientific">Arthrobacter saudimassiliensis</name>
    <dbReference type="NCBI Taxonomy" id="1461584"/>
    <lineage>
        <taxon>Bacteria</taxon>
        <taxon>Bacillati</taxon>
        <taxon>Actinomycetota</taxon>
        <taxon>Actinomycetes</taxon>
        <taxon>Micrococcales</taxon>
        <taxon>Micrococcaceae</taxon>
        <taxon>Arthrobacter</taxon>
    </lineage>
</organism>
<evidence type="ECO:0000256" key="2">
    <source>
        <dbReference type="SAM" id="SignalP"/>
    </source>
</evidence>
<feature type="signal peptide" evidence="2">
    <location>
        <begin position="1"/>
        <end position="26"/>
    </location>
</feature>
<keyword evidence="2" id="KW-0732">Signal</keyword>
<dbReference type="EMBL" id="LN483070">
    <property type="protein sequence ID" value="CEA07031.1"/>
    <property type="molecule type" value="Genomic_DNA"/>
</dbReference>
<dbReference type="InterPro" id="IPR008613">
    <property type="entry name" value="Excalibur_Ca-bd_domain"/>
</dbReference>
<feature type="region of interest" description="Disordered" evidence="1">
    <location>
        <begin position="59"/>
        <end position="99"/>
    </location>
</feature>
<feature type="domain" description="Excalibur calcium-binding" evidence="3">
    <location>
        <begin position="41"/>
        <end position="77"/>
    </location>
</feature>
<accession>A0A078MQB4</accession>
<evidence type="ECO:0000256" key="1">
    <source>
        <dbReference type="SAM" id="MobiDB-lite"/>
    </source>
</evidence>
<proteinExistence type="predicted"/>
<feature type="region of interest" description="Disordered" evidence="1">
    <location>
        <begin position="25"/>
        <end position="45"/>
    </location>
</feature>
<dbReference type="AlphaFoldDB" id="A0A078MQB4"/>
<name>A0A078MQB4_9MICC</name>
<reference evidence="4" key="1">
    <citation type="submission" date="2014-07" db="EMBL/GenBank/DDBJ databases">
        <authorList>
            <person name="Urmite Genomes Urmite Genomes"/>
        </authorList>
    </citation>
    <scope>NUCLEOTIDE SEQUENCE</scope>
    <source>
        <strain evidence="4">11W110_air</strain>
    </source>
</reference>